<dbReference type="AlphaFoldDB" id="A0A6A6BL35"/>
<organism evidence="1 2">
    <name type="scientific">Aplosporella prunicola CBS 121167</name>
    <dbReference type="NCBI Taxonomy" id="1176127"/>
    <lineage>
        <taxon>Eukaryota</taxon>
        <taxon>Fungi</taxon>
        <taxon>Dikarya</taxon>
        <taxon>Ascomycota</taxon>
        <taxon>Pezizomycotina</taxon>
        <taxon>Dothideomycetes</taxon>
        <taxon>Dothideomycetes incertae sedis</taxon>
        <taxon>Botryosphaeriales</taxon>
        <taxon>Aplosporellaceae</taxon>
        <taxon>Aplosporella</taxon>
    </lineage>
</organism>
<keyword evidence="2" id="KW-1185">Reference proteome</keyword>
<sequence length="344" mass="35494">MFTLSTSPHPQRAALLNGPTVDVVVPFASCADLTHTVPAVPRQLLFACAREAALQLRASADVVPLGLGIEVGFGVGMMGLGIEGFCASPTGSGSGGVGSPTVESAAGAGWGALGAAGARGSVGSVRSVGSGGSGSGMKSAAGAAGRRSVVLSSEASVSPAAVEFLLAYLRRACKEEVVPALFPGAASWRLGVQVLGAARGLGVREVEGGCVRFLRGWIGGAGEASERGERGEAGEQGGALPLSVDDVKVLVMTVGERDPLVKEVVERVRAEEAERGEGDLGAYLRENWRGVWERAGRGKQLDKKRGVAMGRKMMFRRSRPLSMPVSIKEAVVEEDEGDEAERRE</sequence>
<reference evidence="1" key="1">
    <citation type="journal article" date="2020" name="Stud. Mycol.">
        <title>101 Dothideomycetes genomes: a test case for predicting lifestyles and emergence of pathogens.</title>
        <authorList>
            <person name="Haridas S."/>
            <person name="Albert R."/>
            <person name="Binder M."/>
            <person name="Bloem J."/>
            <person name="Labutti K."/>
            <person name="Salamov A."/>
            <person name="Andreopoulos B."/>
            <person name="Baker S."/>
            <person name="Barry K."/>
            <person name="Bills G."/>
            <person name="Bluhm B."/>
            <person name="Cannon C."/>
            <person name="Castanera R."/>
            <person name="Culley D."/>
            <person name="Daum C."/>
            <person name="Ezra D."/>
            <person name="Gonzalez J."/>
            <person name="Henrissat B."/>
            <person name="Kuo A."/>
            <person name="Liang C."/>
            <person name="Lipzen A."/>
            <person name="Lutzoni F."/>
            <person name="Magnuson J."/>
            <person name="Mondo S."/>
            <person name="Nolan M."/>
            <person name="Ohm R."/>
            <person name="Pangilinan J."/>
            <person name="Park H.-J."/>
            <person name="Ramirez L."/>
            <person name="Alfaro M."/>
            <person name="Sun H."/>
            <person name="Tritt A."/>
            <person name="Yoshinaga Y."/>
            <person name="Zwiers L.-H."/>
            <person name="Turgeon B."/>
            <person name="Goodwin S."/>
            <person name="Spatafora J."/>
            <person name="Crous P."/>
            <person name="Grigoriev I."/>
        </authorList>
    </citation>
    <scope>NUCLEOTIDE SEQUENCE</scope>
    <source>
        <strain evidence="1">CBS 121167</strain>
    </source>
</reference>
<evidence type="ECO:0000313" key="1">
    <source>
        <dbReference type="EMBL" id="KAF2144378.1"/>
    </source>
</evidence>
<dbReference type="RefSeq" id="XP_033400090.1">
    <property type="nucleotide sequence ID" value="XM_033541861.1"/>
</dbReference>
<dbReference type="Proteomes" id="UP000799438">
    <property type="component" value="Unassembled WGS sequence"/>
</dbReference>
<dbReference type="EMBL" id="ML995479">
    <property type="protein sequence ID" value="KAF2144378.1"/>
    <property type="molecule type" value="Genomic_DNA"/>
</dbReference>
<gene>
    <name evidence="1" type="ORF">K452DRAFT_295834</name>
</gene>
<protein>
    <submittedName>
        <fullName evidence="1">Uncharacterized protein</fullName>
    </submittedName>
</protein>
<dbReference type="OrthoDB" id="10571623at2759"/>
<dbReference type="GeneID" id="54299358"/>
<name>A0A6A6BL35_9PEZI</name>
<proteinExistence type="predicted"/>
<evidence type="ECO:0000313" key="2">
    <source>
        <dbReference type="Proteomes" id="UP000799438"/>
    </source>
</evidence>
<accession>A0A6A6BL35</accession>